<protein>
    <submittedName>
        <fullName evidence="6">ParB/RepB/Spo0J family partition protein</fullName>
    </submittedName>
</protein>
<comment type="similarity">
    <text evidence="1">Belongs to the ParB family.</text>
</comment>
<dbReference type="Pfam" id="PF17762">
    <property type="entry name" value="HTH_ParB"/>
    <property type="match status" value="1"/>
</dbReference>
<dbReference type="EMBL" id="JBHRWW010000007">
    <property type="protein sequence ID" value="MFC3689134.1"/>
    <property type="molecule type" value="Genomic_DNA"/>
</dbReference>
<feature type="compositionally biased region" description="Basic and acidic residues" evidence="4">
    <location>
        <begin position="83"/>
        <end position="100"/>
    </location>
</feature>
<feature type="compositionally biased region" description="Low complexity" evidence="4">
    <location>
        <begin position="53"/>
        <end position="62"/>
    </location>
</feature>
<gene>
    <name evidence="6" type="ORF">ACFOLH_12345</name>
</gene>
<organism evidence="6 7">
    <name type="scientific">Aquipuribacter hungaricus</name>
    <dbReference type="NCBI Taxonomy" id="545624"/>
    <lineage>
        <taxon>Bacteria</taxon>
        <taxon>Bacillati</taxon>
        <taxon>Actinomycetota</taxon>
        <taxon>Actinomycetes</taxon>
        <taxon>Micrococcales</taxon>
        <taxon>Intrasporangiaceae</taxon>
        <taxon>Aquipuribacter</taxon>
    </lineage>
</organism>
<dbReference type="Gene3D" id="3.90.1530.30">
    <property type="match status" value="1"/>
</dbReference>
<keyword evidence="2" id="KW-0159">Chromosome partition</keyword>
<dbReference type="InterPro" id="IPR057240">
    <property type="entry name" value="ParB_dimer_C"/>
</dbReference>
<evidence type="ECO:0000256" key="1">
    <source>
        <dbReference type="ARBA" id="ARBA00006295"/>
    </source>
</evidence>
<proteinExistence type="inferred from homology"/>
<dbReference type="RefSeq" id="WP_340292257.1">
    <property type="nucleotide sequence ID" value="NZ_JBBEOI010000065.1"/>
</dbReference>
<dbReference type="InterPro" id="IPR041468">
    <property type="entry name" value="HTH_ParB/Spo0J"/>
</dbReference>
<dbReference type="NCBIfam" id="TIGR00180">
    <property type="entry name" value="parB_part"/>
    <property type="match status" value="1"/>
</dbReference>
<dbReference type="Gene3D" id="1.10.10.2830">
    <property type="match status" value="1"/>
</dbReference>
<evidence type="ECO:0000313" key="6">
    <source>
        <dbReference type="EMBL" id="MFC3689134.1"/>
    </source>
</evidence>
<dbReference type="PANTHER" id="PTHR33375">
    <property type="entry name" value="CHROMOSOME-PARTITIONING PROTEIN PARB-RELATED"/>
    <property type="match status" value="1"/>
</dbReference>
<dbReference type="Proteomes" id="UP001595685">
    <property type="component" value="Unassembled WGS sequence"/>
</dbReference>
<dbReference type="Pfam" id="PF02195">
    <property type="entry name" value="ParB_N"/>
    <property type="match status" value="1"/>
</dbReference>
<feature type="domain" description="ParB-like N-terminal" evidence="5">
    <location>
        <begin position="114"/>
        <end position="208"/>
    </location>
</feature>
<accession>A0ABV7WIB8</accession>
<evidence type="ECO:0000256" key="4">
    <source>
        <dbReference type="SAM" id="MobiDB-lite"/>
    </source>
</evidence>
<reference evidence="7" key="1">
    <citation type="journal article" date="2019" name="Int. J. Syst. Evol. Microbiol.">
        <title>The Global Catalogue of Microorganisms (GCM) 10K type strain sequencing project: providing services to taxonomists for standard genome sequencing and annotation.</title>
        <authorList>
            <consortium name="The Broad Institute Genomics Platform"/>
            <consortium name="The Broad Institute Genome Sequencing Center for Infectious Disease"/>
            <person name="Wu L."/>
            <person name="Ma J."/>
        </authorList>
    </citation>
    <scope>NUCLEOTIDE SEQUENCE [LARGE SCALE GENOMIC DNA]</scope>
    <source>
        <strain evidence="7">NCAIM B.02333</strain>
    </source>
</reference>
<dbReference type="SUPFAM" id="SSF109709">
    <property type="entry name" value="KorB DNA-binding domain-like"/>
    <property type="match status" value="1"/>
</dbReference>
<dbReference type="InterPro" id="IPR003115">
    <property type="entry name" value="ParB_N"/>
</dbReference>
<evidence type="ECO:0000256" key="2">
    <source>
        <dbReference type="ARBA" id="ARBA00022829"/>
    </source>
</evidence>
<name>A0ABV7WIB8_9MICO</name>
<dbReference type="CDD" id="cd16393">
    <property type="entry name" value="SPO0J_N"/>
    <property type="match status" value="1"/>
</dbReference>
<feature type="region of interest" description="Disordered" evidence="4">
    <location>
        <begin position="1"/>
        <end position="100"/>
    </location>
</feature>
<keyword evidence="7" id="KW-1185">Reference proteome</keyword>
<dbReference type="InterPro" id="IPR004437">
    <property type="entry name" value="ParB/RepB/Spo0J"/>
</dbReference>
<evidence type="ECO:0000256" key="3">
    <source>
        <dbReference type="ARBA" id="ARBA00023125"/>
    </source>
</evidence>
<feature type="region of interest" description="Disordered" evidence="4">
    <location>
        <begin position="379"/>
        <end position="403"/>
    </location>
</feature>
<evidence type="ECO:0000259" key="5">
    <source>
        <dbReference type="SMART" id="SM00470"/>
    </source>
</evidence>
<comment type="caution">
    <text evidence="6">The sequence shown here is derived from an EMBL/GenBank/DDBJ whole genome shotgun (WGS) entry which is preliminary data.</text>
</comment>
<dbReference type="InterPro" id="IPR036086">
    <property type="entry name" value="ParB/Sulfiredoxin_sf"/>
</dbReference>
<dbReference type="SMART" id="SM00470">
    <property type="entry name" value="ParB"/>
    <property type="match status" value="1"/>
</dbReference>
<dbReference type="InterPro" id="IPR050336">
    <property type="entry name" value="Chromosome_partition/occlusion"/>
</dbReference>
<keyword evidence="3" id="KW-0238">DNA-binding</keyword>
<evidence type="ECO:0000313" key="7">
    <source>
        <dbReference type="Proteomes" id="UP001595685"/>
    </source>
</evidence>
<dbReference type="Pfam" id="PF23552">
    <property type="entry name" value="ParB_C"/>
    <property type="match status" value="1"/>
</dbReference>
<dbReference type="SUPFAM" id="SSF110849">
    <property type="entry name" value="ParB/Sulfiredoxin"/>
    <property type="match status" value="1"/>
</dbReference>
<sequence>MSDKRRGLGRGIGALIPPATTGKPRPAVPTAPRDRPVDVFFPAGPGGRAAEQAAPATGGDNPAADDDAGSGAPSQGAVASTDDADRLTEPLRTADDGPVLETHDLVEVPGAEFAEIPVGAVRPNSWQPRQVFDQDAMDELEHSVREIGVLQPVVVRRLPEPEGDVAFELIMGERRWRASTAAGLATVPAIIRATDDDVMLRDALLENLHRSELNPLEEAAAYQQLLDDFGCTQDELSRRIGRSRPQISNTIRLLRLPPAVQRRVAAGVLSAGHARALLGLDDAGAAERLAQRIVTEGLSVRVVEEIVSSQGVRPARAAQPRAGRHLPLLDGVASRLSDRLDTRVKVALGKNRGRLTVEFATVEDLDRILAVLDPGGPGVLQGGGPVAQTSGRGDDGVSEDIEV</sequence>
<dbReference type="PANTHER" id="PTHR33375:SF1">
    <property type="entry name" value="CHROMOSOME-PARTITIONING PROTEIN PARB-RELATED"/>
    <property type="match status" value="1"/>
</dbReference>